<evidence type="ECO:0000256" key="2">
    <source>
        <dbReference type="PIRNR" id="PIRNR007949"/>
    </source>
</evidence>
<comment type="caution">
    <text evidence="5">The sequence shown here is derived from an EMBL/GenBank/DDBJ whole genome shotgun (WGS) entry which is preliminary data.</text>
</comment>
<comment type="similarity">
    <text evidence="1 2">Belongs to the VPS16 family.</text>
</comment>
<evidence type="ECO:0000259" key="3">
    <source>
        <dbReference type="Pfam" id="PF04840"/>
    </source>
</evidence>
<protein>
    <recommendedName>
        <fullName evidence="2">Probable vacuolar protein sorting-associated protein 16 homolog</fullName>
    </recommendedName>
</protein>
<gene>
    <name evidence="5" type="ORF">AAFC00_000609</name>
</gene>
<dbReference type="SMART" id="SM00320">
    <property type="entry name" value="WD40"/>
    <property type="match status" value="2"/>
</dbReference>
<keyword evidence="6" id="KW-1185">Reference proteome</keyword>
<evidence type="ECO:0000259" key="4">
    <source>
        <dbReference type="Pfam" id="PF04841"/>
    </source>
</evidence>
<evidence type="ECO:0000313" key="5">
    <source>
        <dbReference type="EMBL" id="KAL1304186.1"/>
    </source>
</evidence>
<dbReference type="Pfam" id="PF04840">
    <property type="entry name" value="Vps16_C"/>
    <property type="match status" value="1"/>
</dbReference>
<name>A0ABR3PDI8_9PEZI</name>
<dbReference type="SUPFAM" id="SSF82171">
    <property type="entry name" value="DPP6 N-terminal domain-like"/>
    <property type="match status" value="1"/>
</dbReference>
<evidence type="ECO:0000256" key="1">
    <source>
        <dbReference type="ARBA" id="ARBA00009250"/>
    </source>
</evidence>
<dbReference type="InterPro" id="IPR016534">
    <property type="entry name" value="VPS16"/>
</dbReference>
<dbReference type="Proteomes" id="UP001562354">
    <property type="component" value="Unassembled WGS sequence"/>
</dbReference>
<dbReference type="InterPro" id="IPR006925">
    <property type="entry name" value="Vps16_C"/>
</dbReference>
<feature type="domain" description="Vps16 N-terminal" evidence="4">
    <location>
        <begin position="4"/>
        <end position="408"/>
    </location>
</feature>
<dbReference type="Gene3D" id="1.10.150.780">
    <property type="entry name" value="Vps16, C-terminal region"/>
    <property type="match status" value="1"/>
</dbReference>
<dbReference type="InterPro" id="IPR038132">
    <property type="entry name" value="Vps16_C_sf"/>
</dbReference>
<dbReference type="RefSeq" id="XP_069200461.1">
    <property type="nucleotide sequence ID" value="XM_069346063.1"/>
</dbReference>
<dbReference type="Gene3D" id="2.130.10.10">
    <property type="entry name" value="YVTN repeat-like/Quinoprotein amine dehydrogenase"/>
    <property type="match status" value="1"/>
</dbReference>
<dbReference type="EMBL" id="JBFMKM010000009">
    <property type="protein sequence ID" value="KAL1304186.1"/>
    <property type="molecule type" value="Genomic_DNA"/>
</dbReference>
<dbReference type="Pfam" id="PF04841">
    <property type="entry name" value="Vps16_N"/>
    <property type="match status" value="1"/>
</dbReference>
<dbReference type="InterPro" id="IPR006926">
    <property type="entry name" value="Vps16_N"/>
</dbReference>
<comment type="function">
    <text evidence="2">Essential for vacuolar protein sorting. Required for vacuole biogenesis, stability and to maintain vacuole morphology.</text>
</comment>
<dbReference type="InterPro" id="IPR015943">
    <property type="entry name" value="WD40/YVTN_repeat-like_dom_sf"/>
</dbReference>
<proteinExistence type="inferred from homology"/>
<sequence length="822" mass="93137">MSKPTADWERIGDRFYRKVQLYTSVFDADLELENYVVAGAPLSGAIAIYRDENKLYTFRNAQNLRPSIDIYSCSGKLIHRVNWDKGAIQGLGWSEDERLIVVTSDGTVRIYHDLGGDFVPFTLGHGAEEHGVKSCRFWSSGFVALLGNNQLVSVTRYDEPRPSLLPTPPGDEIFSWAIIAPAHTLSRSVEAVVAIDNTIMIVDASEAQDRKLQNGPFRHVAVSPNGKLLALYTDAGKVWVISSDFENRLTEYDARVKTPPKDLQWCGNNAVVLAWEDEIHLVGPSGSAAKHYYDSFVHLSPDVDGIRIFTNDACEFIQKVPDVSEEVFRFGSTSPASVLLDAVDLLEKKSPKADDNIQLIRPYLDDAIDTCVRAAGHEYSIHWQKQLLKAASFGKSVLDLYNSDDFVDMCEVLRVLNAVRFFEIGLPLTYDQYMRLTPERLIQRLLNRKEHLLALKISEHLTLPMDRIYVHWARQKVRSSTGEEDDICAEIVQRLGGKRGISFEEIAQAAYEEGRGKLATELLEHEPRAGKQVPLLLEVEEDSLALDKAIDSGDTDLVYHVLLHLKKKLPLASFFRAINGRAVATHLVESSAWDQDQELLKDLFYQDDRRLDGSNLLLKEALSITDSTQESDKLKSASRILEDSREHTFQVKAIDETQRLLKMQEVYQRELNEHFIGLSVNETIYKLIRLGNVKRSQKVQSEFKVSEKTYWWLRLRALVSRRDWRELEDISKTRKSPIGWEPFVNEILSAGNSKLASAFVPKCTGRSVEDRIELYTKCGLIVKAAEEALKAKNLDALEQLRDKASGQSVVEIDRMIKQLSRR</sequence>
<accession>A0ABR3PDI8</accession>
<dbReference type="PANTHER" id="PTHR12811:SF0">
    <property type="entry name" value="VACUOLAR PROTEIN SORTING-ASSOCIATED PROTEIN 16 HOMOLOG"/>
    <property type="match status" value="1"/>
</dbReference>
<dbReference type="PANTHER" id="PTHR12811">
    <property type="entry name" value="VACUOLAR PROTEIN SORTING VPS16"/>
    <property type="match status" value="1"/>
</dbReference>
<evidence type="ECO:0000313" key="6">
    <source>
        <dbReference type="Proteomes" id="UP001562354"/>
    </source>
</evidence>
<reference evidence="5 6" key="1">
    <citation type="submission" date="2024-07" db="EMBL/GenBank/DDBJ databases">
        <title>Draft sequence of the Neodothiora populina.</title>
        <authorList>
            <person name="Drown D.D."/>
            <person name="Schuette U.S."/>
            <person name="Buechlein A.B."/>
            <person name="Rusch D.R."/>
            <person name="Winton L.W."/>
            <person name="Adams G.A."/>
        </authorList>
    </citation>
    <scope>NUCLEOTIDE SEQUENCE [LARGE SCALE GENOMIC DNA]</scope>
    <source>
        <strain evidence="5 6">CPC 39397</strain>
    </source>
</reference>
<organism evidence="5 6">
    <name type="scientific">Neodothiora populina</name>
    <dbReference type="NCBI Taxonomy" id="2781224"/>
    <lineage>
        <taxon>Eukaryota</taxon>
        <taxon>Fungi</taxon>
        <taxon>Dikarya</taxon>
        <taxon>Ascomycota</taxon>
        <taxon>Pezizomycotina</taxon>
        <taxon>Dothideomycetes</taxon>
        <taxon>Dothideomycetidae</taxon>
        <taxon>Dothideales</taxon>
        <taxon>Dothioraceae</taxon>
        <taxon>Neodothiora</taxon>
    </lineage>
</organism>
<keyword evidence="2" id="KW-0813">Transport</keyword>
<dbReference type="InterPro" id="IPR001680">
    <property type="entry name" value="WD40_rpt"/>
</dbReference>
<keyword evidence="2" id="KW-0653">Protein transport</keyword>
<feature type="domain" description="Vps16 C-terminal" evidence="3">
    <location>
        <begin position="501"/>
        <end position="806"/>
    </location>
</feature>
<dbReference type="GeneID" id="95974312"/>
<dbReference type="PIRSF" id="PIRSF007949">
    <property type="entry name" value="VPS16"/>
    <property type="match status" value="1"/>
</dbReference>